<name>A0A9W4KSU0_9BACI</name>
<sequence>MVLIEKSVRAMKNRREKRNNKANTPLTIPEIDFIMEELKKGESSLTEDHVQPNVMIHERINEASLQMKNIFQDIT</sequence>
<gene>
    <name evidence="1" type="ORF">SRABI133_00557</name>
</gene>
<accession>A0A9W4KSU0</accession>
<reference evidence="1" key="1">
    <citation type="submission" date="2021-11" db="EMBL/GenBank/DDBJ databases">
        <authorList>
            <person name="Bulgarelli D."/>
        </authorList>
    </citation>
    <scope>NUCLEOTIDE SEQUENCE</scope>
    <source>
        <strain evidence="1">Bi133</strain>
    </source>
</reference>
<proteinExistence type="predicted"/>
<dbReference type="AlphaFoldDB" id="A0A9W4KSU0"/>
<protein>
    <submittedName>
        <fullName evidence="1">Uncharacterized protein</fullName>
    </submittedName>
</protein>
<comment type="caution">
    <text evidence="1">The sequence shown here is derived from an EMBL/GenBank/DDBJ whole genome shotgun (WGS) entry which is preliminary data.</text>
</comment>
<dbReference type="EMBL" id="CAKKMG010000004">
    <property type="protein sequence ID" value="CAH0144688.1"/>
    <property type="molecule type" value="Genomic_DNA"/>
</dbReference>
<organism evidence="1 2">
    <name type="scientific">Peribacillus simplex</name>
    <dbReference type="NCBI Taxonomy" id="1478"/>
    <lineage>
        <taxon>Bacteria</taxon>
        <taxon>Bacillati</taxon>
        <taxon>Bacillota</taxon>
        <taxon>Bacilli</taxon>
        <taxon>Bacillales</taxon>
        <taxon>Bacillaceae</taxon>
        <taxon>Peribacillus</taxon>
    </lineage>
</organism>
<dbReference type="Proteomes" id="UP000789326">
    <property type="component" value="Unassembled WGS sequence"/>
</dbReference>
<evidence type="ECO:0000313" key="2">
    <source>
        <dbReference type="Proteomes" id="UP000789326"/>
    </source>
</evidence>
<evidence type="ECO:0000313" key="1">
    <source>
        <dbReference type="EMBL" id="CAH0144688.1"/>
    </source>
</evidence>